<evidence type="ECO:0008006" key="10">
    <source>
        <dbReference type="Google" id="ProtNLM"/>
    </source>
</evidence>
<dbReference type="Pfam" id="PF22590">
    <property type="entry name" value="Cas3-like_C_2"/>
    <property type="match status" value="1"/>
</dbReference>
<evidence type="ECO:0000256" key="2">
    <source>
        <dbReference type="ARBA" id="ARBA00022801"/>
    </source>
</evidence>
<keyword evidence="9" id="KW-1185">Reference proteome</keyword>
<evidence type="ECO:0000313" key="9">
    <source>
        <dbReference type="Proteomes" id="UP001319921"/>
    </source>
</evidence>
<feature type="domain" description="Helicase C-terminal" evidence="7">
    <location>
        <begin position="238"/>
        <end position="419"/>
    </location>
</feature>
<dbReference type="NCBIfam" id="TIGR01587">
    <property type="entry name" value="cas3_core"/>
    <property type="match status" value="1"/>
</dbReference>
<dbReference type="InterPro" id="IPR027417">
    <property type="entry name" value="P-loop_NTPase"/>
</dbReference>
<name>A0AAQ4CRY7_9CREN</name>
<evidence type="ECO:0000313" key="8">
    <source>
        <dbReference type="EMBL" id="BDB98568.1"/>
    </source>
</evidence>
<keyword evidence="2" id="KW-0378">Hydrolase</keyword>
<dbReference type="InterPro" id="IPR006474">
    <property type="entry name" value="Helicase_Cas3_CRISPR-ass_core"/>
</dbReference>
<dbReference type="InterPro" id="IPR011545">
    <property type="entry name" value="DEAD/DEAH_box_helicase_dom"/>
</dbReference>
<dbReference type="Gene3D" id="3.40.50.300">
    <property type="entry name" value="P-loop containing nucleotide triphosphate hydrolases"/>
    <property type="match status" value="2"/>
</dbReference>
<sequence>MKESRIGLEKFEELIKQERELIAILPTGYGKTRFFVQKHDLLDKIGKIVHSLPLQAIIFDFYNEMKEVLKDNVGYQMSLHVPEDDGKRPYLSRKYMITTVDSFLLDFYGIPVHEIFRSKWHSDIAMLFARTSNIILDEFHLLTAIDVDNVEEEFAKVISVVSNIREAIKKRNRRFIILTATLPRSLIESFKIRSLVLAPDSHPFITNEMIRVWDNNDGFITSFSEYSRKVKTYIDTGDKRDIIKRIVKDNEGRRILIVLNHVKDVEELSKDLKECIFVHGLFTNESKQRIINDIKRKDCVISTQVLEAGVNLSFDVLITDIAPAFSLIQRAGRILRTPDDIKSKEGEIHILVDDLEKQVKGVYSVEVTKATYDWLYENCGKCCSINWRLPEKDKPDYLKLILAIDENINNIMQKEREDINNFLNFITNIIQTPQRIIGKIDELFNGSFIRSTSLVPVIVKNETASLNWSRFLSLINKKKEWDFSYLKIIDDNIEESSVKISENNIYKNRPLTTMIRIIREIRRKEKVDDDLSGYITIIPRGFILPREFVGIEKINGSEYLYVVG</sequence>
<dbReference type="PROSITE" id="PS51194">
    <property type="entry name" value="HELICASE_CTER"/>
    <property type="match status" value="1"/>
</dbReference>
<accession>A0AAQ4CRY7</accession>
<dbReference type="EMBL" id="AP025226">
    <property type="protein sequence ID" value="BDB98568.1"/>
    <property type="molecule type" value="Genomic_DNA"/>
</dbReference>
<feature type="domain" description="Helicase ATP-binding" evidence="6">
    <location>
        <begin position="12"/>
        <end position="200"/>
    </location>
</feature>
<dbReference type="GO" id="GO:0016787">
    <property type="term" value="F:hydrolase activity"/>
    <property type="evidence" value="ECO:0007669"/>
    <property type="project" value="UniProtKB-KW"/>
</dbReference>
<evidence type="ECO:0000256" key="1">
    <source>
        <dbReference type="ARBA" id="ARBA00022741"/>
    </source>
</evidence>
<keyword evidence="4" id="KW-0067">ATP-binding</keyword>
<evidence type="ECO:0000259" key="6">
    <source>
        <dbReference type="PROSITE" id="PS51192"/>
    </source>
</evidence>
<dbReference type="GO" id="GO:0005524">
    <property type="term" value="F:ATP binding"/>
    <property type="evidence" value="ECO:0007669"/>
    <property type="project" value="UniProtKB-KW"/>
</dbReference>
<dbReference type="KEGG" id="scas:SACC_15850"/>
<organism evidence="8 9">
    <name type="scientific">Saccharolobus caldissimus</name>
    <dbReference type="NCBI Taxonomy" id="1702097"/>
    <lineage>
        <taxon>Archaea</taxon>
        <taxon>Thermoproteota</taxon>
        <taxon>Thermoprotei</taxon>
        <taxon>Sulfolobales</taxon>
        <taxon>Sulfolobaceae</taxon>
        <taxon>Saccharolobus</taxon>
    </lineage>
</organism>
<dbReference type="SUPFAM" id="SSF52540">
    <property type="entry name" value="P-loop containing nucleoside triphosphate hydrolases"/>
    <property type="match status" value="1"/>
</dbReference>
<dbReference type="InterPro" id="IPR001650">
    <property type="entry name" value="Helicase_C-like"/>
</dbReference>
<keyword evidence="3" id="KW-0347">Helicase</keyword>
<evidence type="ECO:0000256" key="3">
    <source>
        <dbReference type="ARBA" id="ARBA00022806"/>
    </source>
</evidence>
<proteinExistence type="predicted"/>
<dbReference type="AlphaFoldDB" id="A0AAQ4CRY7"/>
<dbReference type="GO" id="GO:0051607">
    <property type="term" value="P:defense response to virus"/>
    <property type="evidence" value="ECO:0007669"/>
    <property type="project" value="UniProtKB-KW"/>
</dbReference>
<dbReference type="GO" id="GO:0004386">
    <property type="term" value="F:helicase activity"/>
    <property type="evidence" value="ECO:0007669"/>
    <property type="project" value="UniProtKB-KW"/>
</dbReference>
<dbReference type="GO" id="GO:0003676">
    <property type="term" value="F:nucleic acid binding"/>
    <property type="evidence" value="ECO:0007669"/>
    <property type="project" value="InterPro"/>
</dbReference>
<dbReference type="InterPro" id="IPR014001">
    <property type="entry name" value="Helicase_ATP-bd"/>
</dbReference>
<dbReference type="SMART" id="SM00490">
    <property type="entry name" value="HELICc"/>
    <property type="match status" value="1"/>
</dbReference>
<dbReference type="RefSeq" id="WP_229572420.1">
    <property type="nucleotide sequence ID" value="NZ_AP025226.1"/>
</dbReference>
<dbReference type="GeneID" id="68866316"/>
<evidence type="ECO:0000256" key="4">
    <source>
        <dbReference type="ARBA" id="ARBA00022840"/>
    </source>
</evidence>
<dbReference type="GO" id="GO:0140097">
    <property type="term" value="F:catalytic activity, acting on DNA"/>
    <property type="evidence" value="ECO:0007669"/>
    <property type="project" value="UniProtKB-ARBA"/>
</dbReference>
<protein>
    <recommendedName>
        <fullName evidence="10">CRISPR-associated helicase Cas3</fullName>
    </recommendedName>
</protein>
<evidence type="ECO:0000259" key="7">
    <source>
        <dbReference type="PROSITE" id="PS51194"/>
    </source>
</evidence>
<keyword evidence="5" id="KW-0051">Antiviral defense</keyword>
<reference evidence="8 9" key="1">
    <citation type="journal article" date="2022" name="Microbiol. Resour. Announc.">
        <title>Complete Genome Sequence of the Hyperthermophilic and Acidophilic Archaeon Saccharolobus caldissimus Strain HS-3T.</title>
        <authorList>
            <person name="Sakai H.D."/>
            <person name="Kurosawa N."/>
        </authorList>
    </citation>
    <scope>NUCLEOTIDE SEQUENCE [LARGE SCALE GENOMIC DNA]</scope>
    <source>
        <strain evidence="8 9">JCM32116</strain>
    </source>
</reference>
<dbReference type="Proteomes" id="UP001319921">
    <property type="component" value="Chromosome"/>
</dbReference>
<dbReference type="InterPro" id="IPR054712">
    <property type="entry name" value="Cas3-like_dom"/>
</dbReference>
<keyword evidence="1" id="KW-0547">Nucleotide-binding</keyword>
<evidence type="ECO:0000256" key="5">
    <source>
        <dbReference type="ARBA" id="ARBA00023118"/>
    </source>
</evidence>
<gene>
    <name evidence="8" type="ORF">SACC_15850</name>
</gene>
<dbReference type="Pfam" id="PF00270">
    <property type="entry name" value="DEAD"/>
    <property type="match status" value="1"/>
</dbReference>
<dbReference type="PROSITE" id="PS51192">
    <property type="entry name" value="HELICASE_ATP_BIND_1"/>
    <property type="match status" value="1"/>
</dbReference>